<dbReference type="SUPFAM" id="SSF52058">
    <property type="entry name" value="L domain-like"/>
    <property type="match status" value="1"/>
</dbReference>
<dbReference type="Gene3D" id="3.80.10.10">
    <property type="entry name" value="Ribonuclease Inhibitor"/>
    <property type="match status" value="3"/>
</dbReference>
<evidence type="ECO:0000256" key="4">
    <source>
        <dbReference type="SAM" id="Phobius"/>
    </source>
</evidence>
<proteinExistence type="predicted"/>
<dbReference type="Proteomes" id="UP001153636">
    <property type="component" value="Chromosome 3"/>
</dbReference>
<reference evidence="6" key="1">
    <citation type="submission" date="2022-01" db="EMBL/GenBank/DDBJ databases">
        <authorList>
            <person name="King R."/>
        </authorList>
    </citation>
    <scope>NUCLEOTIDE SEQUENCE</scope>
</reference>
<keyword evidence="3" id="KW-0677">Repeat</keyword>
<evidence type="ECO:0000313" key="7">
    <source>
        <dbReference type="Proteomes" id="UP001153636"/>
    </source>
</evidence>
<dbReference type="SMART" id="SM00369">
    <property type="entry name" value="LRR_TYP"/>
    <property type="match status" value="9"/>
</dbReference>
<dbReference type="InterPro" id="IPR003591">
    <property type="entry name" value="Leu-rich_rpt_typical-subtyp"/>
</dbReference>
<dbReference type="OrthoDB" id="9229163at2759"/>
<accession>A0A9P0GGJ8</accession>
<evidence type="ECO:0000256" key="1">
    <source>
        <dbReference type="ARBA" id="ARBA00022614"/>
    </source>
</evidence>
<organism evidence="6 7">
    <name type="scientific">Psylliodes chrysocephalus</name>
    <dbReference type="NCBI Taxonomy" id="3402493"/>
    <lineage>
        <taxon>Eukaryota</taxon>
        <taxon>Metazoa</taxon>
        <taxon>Ecdysozoa</taxon>
        <taxon>Arthropoda</taxon>
        <taxon>Hexapoda</taxon>
        <taxon>Insecta</taxon>
        <taxon>Pterygota</taxon>
        <taxon>Neoptera</taxon>
        <taxon>Endopterygota</taxon>
        <taxon>Coleoptera</taxon>
        <taxon>Polyphaga</taxon>
        <taxon>Cucujiformia</taxon>
        <taxon>Chrysomeloidea</taxon>
        <taxon>Chrysomelidae</taxon>
        <taxon>Galerucinae</taxon>
        <taxon>Alticini</taxon>
        <taxon>Psylliodes</taxon>
    </lineage>
</organism>
<keyword evidence="4" id="KW-0812">Transmembrane</keyword>
<keyword evidence="1" id="KW-0433">Leucine-rich repeat</keyword>
<dbReference type="Pfam" id="PF13855">
    <property type="entry name" value="LRR_8"/>
    <property type="match status" value="2"/>
</dbReference>
<feature type="chain" id="PRO_5040264683" evidence="5">
    <location>
        <begin position="19"/>
        <end position="586"/>
    </location>
</feature>
<sequence length="586" mass="66644">MIAKLLIVLFYYASQTWALCPTRCSCYLDHKGRNVVACKEGGFVGPLNLNNVSLNTEIIMITAPDDNMNSLTMSPVFQSYKRLEEIHITKSNVPQLGMHFFYGLNKLDVLNLSQNNITQPLDHNFRGLSHLKELYLDDNRIISLPSGTFRYLHGLRVLSIQRNRIEELTPRLFLEISKLRVLKLNGNNLRELNPEVFKDIPELTYLECRGCALKTLNNDIFHLLPNLIHLDLGRNEFRNVTSNDLKDLQSLRHLKIDGNLITAIDNSTFIHQAALKRLSLANNRISKISAGAFAENHNLTELDVSYNRVNDMQFLEPLYDILEKLILSGNHLRMESLKYLVYLSVLKELRLSDCGLAQVDFEVIPKSVVILDLSENYLSTLEKEILPLNLTTLDISGNRFRGLEEDFLMALDNTQDLKLDHNLWSCDLCHIVPMLERANRSEVFREVLCSAPYTVKGKKLERIDRNDLTWCNSPSYTANDANFFSIGEDGKVGILVASTSVFLLFLTVMAIIGALCYTNRHAARYYTHEDKIATIEGESIFGSNHSPLFCDGELNFKFPLDGIEEKKISIATIDEIKKEHTIANGT</sequence>
<evidence type="ECO:0000313" key="6">
    <source>
        <dbReference type="EMBL" id="CAH1109010.1"/>
    </source>
</evidence>
<name>A0A9P0GGJ8_9CUCU</name>
<feature type="transmembrane region" description="Helical" evidence="4">
    <location>
        <begin position="492"/>
        <end position="517"/>
    </location>
</feature>
<dbReference type="EMBL" id="OV651815">
    <property type="protein sequence ID" value="CAH1109010.1"/>
    <property type="molecule type" value="Genomic_DNA"/>
</dbReference>
<keyword evidence="7" id="KW-1185">Reference proteome</keyword>
<dbReference type="SMART" id="SM00365">
    <property type="entry name" value="LRR_SD22"/>
    <property type="match status" value="7"/>
</dbReference>
<gene>
    <name evidence="6" type="ORF">PSYICH_LOCUS8870</name>
</gene>
<protein>
    <submittedName>
        <fullName evidence="6">Uncharacterized protein</fullName>
    </submittedName>
</protein>
<dbReference type="InterPro" id="IPR050328">
    <property type="entry name" value="Dev_Immune_Receptor"/>
</dbReference>
<evidence type="ECO:0000256" key="3">
    <source>
        <dbReference type="ARBA" id="ARBA00022737"/>
    </source>
</evidence>
<evidence type="ECO:0000256" key="2">
    <source>
        <dbReference type="ARBA" id="ARBA00022729"/>
    </source>
</evidence>
<dbReference type="AlphaFoldDB" id="A0A9P0GGJ8"/>
<keyword evidence="4" id="KW-0472">Membrane</keyword>
<feature type="signal peptide" evidence="5">
    <location>
        <begin position="1"/>
        <end position="18"/>
    </location>
</feature>
<keyword evidence="2 5" id="KW-0732">Signal</keyword>
<dbReference type="PROSITE" id="PS51450">
    <property type="entry name" value="LRR"/>
    <property type="match status" value="3"/>
</dbReference>
<dbReference type="Pfam" id="PF00560">
    <property type="entry name" value="LRR_1"/>
    <property type="match status" value="1"/>
</dbReference>
<dbReference type="PANTHER" id="PTHR24373:SF275">
    <property type="entry name" value="TIR DOMAIN-CONTAINING PROTEIN"/>
    <property type="match status" value="1"/>
</dbReference>
<dbReference type="InterPro" id="IPR001611">
    <property type="entry name" value="Leu-rich_rpt"/>
</dbReference>
<evidence type="ECO:0000256" key="5">
    <source>
        <dbReference type="SAM" id="SignalP"/>
    </source>
</evidence>
<keyword evidence="4" id="KW-1133">Transmembrane helix</keyword>
<dbReference type="PANTHER" id="PTHR24373">
    <property type="entry name" value="SLIT RELATED LEUCINE-RICH REPEAT NEURONAL PROTEIN"/>
    <property type="match status" value="1"/>
</dbReference>
<dbReference type="InterPro" id="IPR032675">
    <property type="entry name" value="LRR_dom_sf"/>
</dbReference>